<dbReference type="AlphaFoldDB" id="A0A2W4X697"/>
<sequence length="134" mass="14527">MKPLIAGGLMFSLIGILFELSGAKTLVGNQMFFGSSASASSSSTPALASSCESAIAQSATLSRQQLLALLAIPERESKEKVRQVVKDPYCQLSQIEIRAGVAAERDAYPLEFDPKTTLVILYENDEYAGYRFKL</sequence>
<comment type="caution">
    <text evidence="1">The sequence shown here is derived from an EMBL/GenBank/DDBJ whole genome shotgun (WGS) entry which is preliminary data.</text>
</comment>
<gene>
    <name evidence="1" type="ORF">DCF15_14140</name>
</gene>
<name>A0A2W4X697_9CYAN</name>
<proteinExistence type="predicted"/>
<protein>
    <submittedName>
        <fullName evidence="1">Uncharacterized protein</fullName>
    </submittedName>
</protein>
<reference evidence="1 2" key="2">
    <citation type="submission" date="2018-06" db="EMBL/GenBank/DDBJ databases">
        <title>Metagenomic assembly of (sub)arctic Cyanobacteria and their associated microbiome from non-axenic cultures.</title>
        <authorList>
            <person name="Baurain D."/>
        </authorList>
    </citation>
    <scope>NUCLEOTIDE SEQUENCE [LARGE SCALE GENOMIC DNA]</scope>
    <source>
        <strain evidence="1">ULC027bin1</strain>
    </source>
</reference>
<reference evidence="2" key="1">
    <citation type="submission" date="2018-04" db="EMBL/GenBank/DDBJ databases">
        <authorList>
            <person name="Cornet L."/>
        </authorList>
    </citation>
    <scope>NUCLEOTIDE SEQUENCE [LARGE SCALE GENOMIC DNA]</scope>
</reference>
<dbReference type="Proteomes" id="UP000249794">
    <property type="component" value="Unassembled WGS sequence"/>
</dbReference>
<evidence type="ECO:0000313" key="1">
    <source>
        <dbReference type="EMBL" id="PZO52082.1"/>
    </source>
</evidence>
<organism evidence="1 2">
    <name type="scientific">Phormidesmis priestleyi</name>
    <dbReference type="NCBI Taxonomy" id="268141"/>
    <lineage>
        <taxon>Bacteria</taxon>
        <taxon>Bacillati</taxon>
        <taxon>Cyanobacteriota</taxon>
        <taxon>Cyanophyceae</taxon>
        <taxon>Leptolyngbyales</taxon>
        <taxon>Leptolyngbyaceae</taxon>
        <taxon>Phormidesmis</taxon>
    </lineage>
</organism>
<evidence type="ECO:0000313" key="2">
    <source>
        <dbReference type="Proteomes" id="UP000249794"/>
    </source>
</evidence>
<dbReference type="EMBL" id="QBMP01000154">
    <property type="protein sequence ID" value="PZO52082.1"/>
    <property type="molecule type" value="Genomic_DNA"/>
</dbReference>
<accession>A0A2W4X697</accession>